<gene>
    <name evidence="6" type="ORF">U14_05589</name>
</gene>
<evidence type="ECO:0000256" key="2">
    <source>
        <dbReference type="ARBA" id="ARBA00029447"/>
    </source>
</evidence>
<dbReference type="SUPFAM" id="SSF58104">
    <property type="entry name" value="Methyl-accepting chemotaxis protein (MCP) signaling domain"/>
    <property type="match status" value="1"/>
</dbReference>
<dbReference type="Proteomes" id="UP000030700">
    <property type="component" value="Unassembled WGS sequence"/>
</dbReference>
<protein>
    <submittedName>
        <fullName evidence="6">Methyl-accepting chemotaxis sensory transducer</fullName>
    </submittedName>
</protein>
<keyword evidence="3" id="KW-0807">Transducer</keyword>
<dbReference type="Pfam" id="PF00015">
    <property type="entry name" value="MCPsignal"/>
    <property type="match status" value="1"/>
</dbReference>
<dbReference type="STRING" id="1499966.U14_05589"/>
<evidence type="ECO:0000256" key="1">
    <source>
        <dbReference type="ARBA" id="ARBA00022500"/>
    </source>
</evidence>
<dbReference type="InterPro" id="IPR051310">
    <property type="entry name" value="MCP_chemotaxis"/>
</dbReference>
<name>A0A081BSC8_9BACT</name>
<evidence type="ECO:0000259" key="5">
    <source>
        <dbReference type="PROSITE" id="PS50111"/>
    </source>
</evidence>
<evidence type="ECO:0000313" key="7">
    <source>
        <dbReference type="Proteomes" id="UP000030700"/>
    </source>
</evidence>
<dbReference type="InterPro" id="IPR004090">
    <property type="entry name" value="Chemotax_Me-accpt_rcpt"/>
</dbReference>
<reference evidence="6" key="1">
    <citation type="journal article" date="2015" name="PeerJ">
        <title>First genomic representation of candidate bacterial phylum KSB3 points to enhanced environmental sensing as a trigger of wastewater bulking.</title>
        <authorList>
            <person name="Sekiguchi Y."/>
            <person name="Ohashi A."/>
            <person name="Parks D.H."/>
            <person name="Yamauchi T."/>
            <person name="Tyson G.W."/>
            <person name="Hugenholtz P."/>
        </authorList>
    </citation>
    <scope>NUCLEOTIDE SEQUENCE [LARGE SCALE GENOMIC DNA]</scope>
</reference>
<dbReference type="PANTHER" id="PTHR43531">
    <property type="entry name" value="PROTEIN ICFG"/>
    <property type="match status" value="1"/>
</dbReference>
<dbReference type="InterPro" id="IPR018771">
    <property type="entry name" value="PocR_dom"/>
</dbReference>
<dbReference type="HOGENOM" id="CLU_557428_0_0_0"/>
<dbReference type="PRINTS" id="PR00260">
    <property type="entry name" value="CHEMTRNSDUCR"/>
</dbReference>
<feature type="compositionally biased region" description="Polar residues" evidence="4">
    <location>
        <begin position="206"/>
        <end position="218"/>
    </location>
</feature>
<keyword evidence="1" id="KW-0145">Chemotaxis</keyword>
<dbReference type="Pfam" id="PF10114">
    <property type="entry name" value="PocR"/>
    <property type="match status" value="1"/>
</dbReference>
<dbReference type="GO" id="GO:0007165">
    <property type="term" value="P:signal transduction"/>
    <property type="evidence" value="ECO:0007669"/>
    <property type="project" value="UniProtKB-KW"/>
</dbReference>
<dbReference type="InterPro" id="IPR004089">
    <property type="entry name" value="MCPsignal_dom"/>
</dbReference>
<dbReference type="SMART" id="SM00283">
    <property type="entry name" value="MA"/>
    <property type="match status" value="1"/>
</dbReference>
<dbReference type="PROSITE" id="PS50111">
    <property type="entry name" value="CHEMOTAXIS_TRANSDUC_2"/>
    <property type="match status" value="1"/>
</dbReference>
<sequence>MSGEKKLHNISFKDLFDIQEIQQLQDAFALATHVASIITEPDGTPITQPSNFCHLCINIIRKTEKGLANCMKSDAELGRPNPDGPTIQPCLSGGLWDGGASIRVGDAHIANWLIGQVRDETQHPREMLKYADQIGANRAEFKKALDEVPQMSRQQFEHVGQALFLLAQMLSKQAYQNFLLQETLQTQNHLISQIITASDRIASSSRELNARSEQMSLGSAQQSAAAEEVSASTEQMVANIRQNADNALQTEKIAIQAANDAEKAGKAVKRAMKAMKKIAQKIEIIEEIAGQTHLLSLNATIEAAKAQEYGRGFAVVASEVRLLAGRSRAAAEEISELVSSGVAVATRAGESLGHLVPDIQKTAELVQEISAASREQHAGAEQINNAIQQLDQVIQQNAMMSDNLATTSETLKVQAEQLQATVGGFRQNDPAQEGKPVEIVPVQAYQEPKALTVKKPQPVGIRLNLPQHKALLNKPAAISDELDQEFEKF</sequence>
<dbReference type="GO" id="GO:0006935">
    <property type="term" value="P:chemotaxis"/>
    <property type="evidence" value="ECO:0007669"/>
    <property type="project" value="UniProtKB-KW"/>
</dbReference>
<dbReference type="AlphaFoldDB" id="A0A081BSC8"/>
<dbReference type="PANTHER" id="PTHR43531:SF11">
    <property type="entry name" value="METHYL-ACCEPTING CHEMOTAXIS PROTEIN 3"/>
    <property type="match status" value="1"/>
</dbReference>
<dbReference type="EMBL" id="DF820461">
    <property type="protein sequence ID" value="GAK54309.1"/>
    <property type="molecule type" value="Genomic_DNA"/>
</dbReference>
<keyword evidence="7" id="KW-1185">Reference proteome</keyword>
<evidence type="ECO:0000256" key="4">
    <source>
        <dbReference type="SAM" id="MobiDB-lite"/>
    </source>
</evidence>
<feature type="domain" description="Methyl-accepting transducer" evidence="5">
    <location>
        <begin position="197"/>
        <end position="412"/>
    </location>
</feature>
<dbReference type="Gene3D" id="1.10.287.950">
    <property type="entry name" value="Methyl-accepting chemotaxis protein"/>
    <property type="match status" value="1"/>
</dbReference>
<evidence type="ECO:0000313" key="6">
    <source>
        <dbReference type="EMBL" id="GAK54309.1"/>
    </source>
</evidence>
<accession>A0A081BSC8</accession>
<organism evidence="6">
    <name type="scientific">Candidatus Moduliflexus flocculans</name>
    <dbReference type="NCBI Taxonomy" id="1499966"/>
    <lineage>
        <taxon>Bacteria</taxon>
        <taxon>Candidatus Moduliflexota</taxon>
        <taxon>Candidatus Moduliflexia</taxon>
        <taxon>Candidatus Moduliflexales</taxon>
        <taxon>Candidatus Moduliflexaceae</taxon>
    </lineage>
</organism>
<evidence type="ECO:0000256" key="3">
    <source>
        <dbReference type="PROSITE-ProRule" id="PRU00284"/>
    </source>
</evidence>
<comment type="similarity">
    <text evidence="2">Belongs to the methyl-accepting chemotaxis (MCP) protein family.</text>
</comment>
<feature type="region of interest" description="Disordered" evidence="4">
    <location>
        <begin position="206"/>
        <end position="225"/>
    </location>
</feature>
<dbReference type="GO" id="GO:0004888">
    <property type="term" value="F:transmembrane signaling receptor activity"/>
    <property type="evidence" value="ECO:0007669"/>
    <property type="project" value="InterPro"/>
</dbReference>
<dbReference type="GO" id="GO:0005886">
    <property type="term" value="C:plasma membrane"/>
    <property type="evidence" value="ECO:0007669"/>
    <property type="project" value="TreeGrafter"/>
</dbReference>
<proteinExistence type="inferred from homology"/>